<organism evidence="2 3">
    <name type="scientific">Plasmodium vivax</name>
    <name type="common">malaria parasite P. vivax</name>
    <dbReference type="NCBI Taxonomy" id="5855"/>
    <lineage>
        <taxon>Eukaryota</taxon>
        <taxon>Sar</taxon>
        <taxon>Alveolata</taxon>
        <taxon>Apicomplexa</taxon>
        <taxon>Aconoidasida</taxon>
        <taxon>Haemosporida</taxon>
        <taxon>Plasmodiidae</taxon>
        <taxon>Plasmodium</taxon>
        <taxon>Plasmodium (Plasmodium)</taxon>
    </lineage>
</organism>
<evidence type="ECO:0000256" key="1">
    <source>
        <dbReference type="SAM" id="MobiDB-lite"/>
    </source>
</evidence>
<dbReference type="Pfam" id="PF05795">
    <property type="entry name" value="Plasmodium_Vir"/>
    <property type="match status" value="1"/>
</dbReference>
<gene>
    <name evidence="2" type="ORF">PVC01_000083600</name>
</gene>
<feature type="region of interest" description="Disordered" evidence="1">
    <location>
        <begin position="265"/>
        <end position="285"/>
    </location>
</feature>
<protein>
    <submittedName>
        <fullName evidence="2">VIR protein</fullName>
    </submittedName>
</protein>
<dbReference type="VEuPathDB" id="PlasmoDB:PVP01_0004190"/>
<dbReference type="AlphaFoldDB" id="A0A1G4EDG1"/>
<name>A0A1G4EDG1_PLAVI</name>
<proteinExistence type="predicted"/>
<reference evidence="2 3" key="1">
    <citation type="submission" date="2016-07" db="EMBL/GenBank/DDBJ databases">
        <authorList>
            <consortium name="Pathogen Informatics"/>
        </authorList>
    </citation>
    <scope>NUCLEOTIDE SEQUENCE [LARGE SCALE GENOMIC DNA]</scope>
</reference>
<evidence type="ECO:0000313" key="2">
    <source>
        <dbReference type="EMBL" id="SCA60570.1"/>
    </source>
</evidence>
<evidence type="ECO:0000313" key="3">
    <source>
        <dbReference type="Proteomes" id="UP000305196"/>
    </source>
</evidence>
<dbReference type="VEuPathDB" id="PlasmoDB:PVW1_060035500"/>
<dbReference type="EMBL" id="FLYI01000288">
    <property type="protein sequence ID" value="SCA60570.1"/>
    <property type="molecule type" value="Genomic_DNA"/>
</dbReference>
<dbReference type="Proteomes" id="UP000305196">
    <property type="component" value="Unassembled WGS sequence"/>
</dbReference>
<dbReference type="InterPro" id="IPR008780">
    <property type="entry name" value="Plasmodium_Vir"/>
</dbReference>
<dbReference type="VEuPathDB" id="PlasmoDB:PVX_056190"/>
<dbReference type="VEuPathDB" id="PlasmoDB:PVPAM_010008800"/>
<sequence length="459" mass="53563">MASAQSNPEYLNYYDYINFKDKFNPTWVTTFNKEKFENILNNTLENDVRSKYYDVLKEIFRHIYNYNVFTRFGATKPCIYVSYILHKVVKNKKGMQYNEDTFNTTKKFVEKFKKEESYSNEGCESKMVYIDSNTYEKMKYLYDLYDNYYEYTNKNYWADYADKCKTIGLAMHYHNKIIDDYQSDDDLVKKSLDMKLLIEKLELQPSHECNYKIRELKKSNLELEREREKEKLKVHTTGEGQKLPLRPQDGFSSQVTALENEVLNAKESESGHPEQQKHVEEPLPARELSTHDRLIDSNRSNVNQQPGHHQQSELNHESERYQTFDYNQVSQTYNSRGNSFNSPREVSFISLGDNQQLSKDVQTLGPEEKGFFSNVSDTITGFIREVEPAPVLGVSGGMGVLFLLFKYTPVGSFFGGRRGRFRQIPRTFGGFPPGDFGNFQEYGGGYVGYSQMDMPFQGE</sequence>
<dbReference type="VEuPathDB" id="PlasmoDB:PVW1_000007500"/>
<accession>A0A1G4EDG1</accession>
<feature type="region of interest" description="Disordered" evidence="1">
    <location>
        <begin position="228"/>
        <end position="251"/>
    </location>
</feature>